<keyword evidence="6" id="KW-0961">Cell wall biogenesis/degradation</keyword>
<dbReference type="PRINTS" id="PR00725">
    <property type="entry name" value="DADACBPTASE1"/>
</dbReference>
<gene>
    <name evidence="12" type="ORF">OHU69_28390</name>
</gene>
<evidence type="ECO:0000256" key="1">
    <source>
        <dbReference type="ARBA" id="ARBA00007164"/>
    </source>
</evidence>
<evidence type="ECO:0000256" key="6">
    <source>
        <dbReference type="ARBA" id="ARBA00023316"/>
    </source>
</evidence>
<reference evidence="12" key="1">
    <citation type="submission" date="2022-10" db="EMBL/GenBank/DDBJ databases">
        <title>The complete genomes of actinobacterial strains from the NBC collection.</title>
        <authorList>
            <person name="Joergensen T.S."/>
            <person name="Alvarez Arevalo M."/>
            <person name="Sterndorff E.B."/>
            <person name="Faurdal D."/>
            <person name="Vuksanovic O."/>
            <person name="Mourched A.-S."/>
            <person name="Charusanti P."/>
            <person name="Shaw S."/>
            <person name="Blin K."/>
            <person name="Weber T."/>
        </authorList>
    </citation>
    <scope>NUCLEOTIDE SEQUENCE</scope>
    <source>
        <strain evidence="12">NBC_00119</strain>
    </source>
</reference>
<dbReference type="InterPro" id="IPR001967">
    <property type="entry name" value="Peptidase_S11_N"/>
</dbReference>
<dbReference type="PANTHER" id="PTHR21581">
    <property type="entry name" value="D-ALANYL-D-ALANINE CARBOXYPEPTIDASE"/>
    <property type="match status" value="1"/>
</dbReference>
<keyword evidence="4" id="KW-0133">Cell shape</keyword>
<feature type="domain" description="Peptidase S11 D-alanyl-D-alanine carboxypeptidase A N-terminal" evidence="11">
    <location>
        <begin position="499"/>
        <end position="700"/>
    </location>
</feature>
<dbReference type="InterPro" id="IPR012338">
    <property type="entry name" value="Beta-lactam/transpept-like"/>
</dbReference>
<dbReference type="GO" id="GO:0009252">
    <property type="term" value="P:peptidoglycan biosynthetic process"/>
    <property type="evidence" value="ECO:0007669"/>
    <property type="project" value="UniProtKB-KW"/>
</dbReference>
<feature type="compositionally biased region" description="Basic and acidic residues" evidence="10">
    <location>
        <begin position="1"/>
        <end position="10"/>
    </location>
</feature>
<evidence type="ECO:0000259" key="11">
    <source>
        <dbReference type="Pfam" id="PF00768"/>
    </source>
</evidence>
<dbReference type="PANTHER" id="PTHR21581:SF33">
    <property type="entry name" value="D-ALANYL-D-ALANINE CARBOXYPEPTIDASE DACB"/>
    <property type="match status" value="1"/>
</dbReference>
<dbReference type="Gene3D" id="3.40.710.10">
    <property type="entry name" value="DD-peptidase/beta-lactamase superfamily"/>
    <property type="match status" value="1"/>
</dbReference>
<keyword evidence="2" id="KW-0732">Signal</keyword>
<feature type="binding site" evidence="8">
    <location>
        <position position="673"/>
    </location>
    <ligand>
        <name>substrate</name>
    </ligand>
</feature>
<evidence type="ECO:0000256" key="5">
    <source>
        <dbReference type="ARBA" id="ARBA00022984"/>
    </source>
</evidence>
<feature type="compositionally biased region" description="Low complexity" evidence="10">
    <location>
        <begin position="49"/>
        <end position="95"/>
    </location>
</feature>
<evidence type="ECO:0000256" key="2">
    <source>
        <dbReference type="ARBA" id="ARBA00022729"/>
    </source>
</evidence>
<evidence type="ECO:0000313" key="12">
    <source>
        <dbReference type="EMBL" id="WTS14622.1"/>
    </source>
</evidence>
<feature type="active site" description="Proton acceptor" evidence="7">
    <location>
        <position position="509"/>
    </location>
</feature>
<organism evidence="12">
    <name type="scientific">Streptomyces sp. NBC_00119</name>
    <dbReference type="NCBI Taxonomy" id="2975659"/>
    <lineage>
        <taxon>Bacteria</taxon>
        <taxon>Bacillati</taxon>
        <taxon>Actinomycetota</taxon>
        <taxon>Actinomycetes</taxon>
        <taxon>Kitasatosporales</taxon>
        <taxon>Streptomycetaceae</taxon>
        <taxon>Streptomyces</taxon>
    </lineage>
</organism>
<keyword evidence="5" id="KW-0573">Peptidoglycan synthesis</keyword>
<dbReference type="SUPFAM" id="SSF56601">
    <property type="entry name" value="beta-lactamase/transpeptidase-like"/>
    <property type="match status" value="1"/>
</dbReference>
<accession>A0AAU1UAP6</accession>
<dbReference type="EMBL" id="CP108195">
    <property type="protein sequence ID" value="WTS14622.1"/>
    <property type="molecule type" value="Genomic_DNA"/>
</dbReference>
<name>A0AAU1UAP6_9ACTN</name>
<evidence type="ECO:0000256" key="10">
    <source>
        <dbReference type="SAM" id="MobiDB-lite"/>
    </source>
</evidence>
<feature type="compositionally biased region" description="Low complexity" evidence="10">
    <location>
        <begin position="288"/>
        <end position="309"/>
    </location>
</feature>
<feature type="compositionally biased region" description="Low complexity" evidence="10">
    <location>
        <begin position="137"/>
        <end position="153"/>
    </location>
</feature>
<evidence type="ECO:0000256" key="8">
    <source>
        <dbReference type="PIRSR" id="PIRSR618044-2"/>
    </source>
</evidence>
<feature type="compositionally biased region" description="Acidic residues" evidence="10">
    <location>
        <begin position="154"/>
        <end position="165"/>
    </location>
</feature>
<evidence type="ECO:0000256" key="3">
    <source>
        <dbReference type="ARBA" id="ARBA00022801"/>
    </source>
</evidence>
<keyword evidence="3" id="KW-0378">Hydrolase</keyword>
<evidence type="ECO:0000256" key="9">
    <source>
        <dbReference type="RuleBase" id="RU004016"/>
    </source>
</evidence>
<protein>
    <submittedName>
        <fullName evidence="12">D-alanyl-D-alanine carboxypeptidase</fullName>
    </submittedName>
</protein>
<dbReference type="InterPro" id="IPR018044">
    <property type="entry name" value="Peptidase_S11"/>
</dbReference>
<dbReference type="GO" id="GO:0008360">
    <property type="term" value="P:regulation of cell shape"/>
    <property type="evidence" value="ECO:0007669"/>
    <property type="project" value="UniProtKB-KW"/>
</dbReference>
<evidence type="ECO:0000256" key="4">
    <source>
        <dbReference type="ARBA" id="ARBA00022960"/>
    </source>
</evidence>
<keyword evidence="12" id="KW-0645">Protease</keyword>
<feature type="compositionally biased region" description="Acidic residues" evidence="10">
    <location>
        <begin position="96"/>
        <end position="108"/>
    </location>
</feature>
<dbReference type="GO" id="GO:0009002">
    <property type="term" value="F:serine-type D-Ala-D-Ala carboxypeptidase activity"/>
    <property type="evidence" value="ECO:0007669"/>
    <property type="project" value="InterPro"/>
</dbReference>
<dbReference type="Pfam" id="PF00768">
    <property type="entry name" value="Peptidase_S11"/>
    <property type="match status" value="1"/>
</dbReference>
<keyword evidence="12" id="KW-0121">Carboxypeptidase</keyword>
<comment type="similarity">
    <text evidence="1 9">Belongs to the peptidase S11 family.</text>
</comment>
<proteinExistence type="inferred from homology"/>
<sequence length="830" mass="83608">MAGTPDRSKQQESSGGPIPEERDPRLAMARQSPERVDQATAVFSVRDVPAATESGSGSGSAENSPAGSDSDSDADASGAEDSGPATGSASASDSGADSEPEAGSEDGTEPGAGDEAGDARLRAAVAAWVSGPRDGAADGPEAAGDGAADVAESAAEESEADEPEAADTASDAAEDDGDGDDAVADAAEDSADAEAADAPEGSGDDADAESADAPEATSDDAEPADASEAPEAEAPDADAKSADEAKTPADEAKTPVDVKSSDDAKAPADAKPADDAKADAKPADEAKAPAGEAKAPADAKPAGGDAKPPVDQATAVFKAVKPPVDQPTQMLKSLGSKPAGAGKAESDAERTSKFVPLKGLDSGTPAKPKAQPEAQSKAQPTAPPPAKPYVGPERTTQQPLPPLPPLDLLAELTNTPPPAETPVRTAVRRVKIWTPIVLLLAVVFAVVQAVRPLPAPTLALTAKSTFAFDGDKVSLPWPAEGQGAMDVSGIGSMDGFGEQKPVPIGSVAKAMTAYVVLKDHPLQPGKDGPSIDVDAKAEKEGGYDSEGESTLNTVKEGDKLSQKDALSAIMIPSANNIARLLARWDTGSEEAFVKKMNAAAKDLGMTGTTYTDPSGLKETTVSTAQDQVKLGNELVKIQALMDITKLPTWKDPSGKTWQNYNRLVPYNNAVGVKTGSTTKAGGNLLFAATKDAGGETVTVVGAILGQHRAPIIDTVNAVSKTAMLAAQDAVKASTILKKGDVVGYVDDGLGGQTPVVVTKNVSAVGWAGLTVKLELADGAKGAAIPHSAKAGTQVGELKVGDGSGGAVTVPVALQKDLAEPGFGAKLTRVG</sequence>
<feature type="compositionally biased region" description="Basic and acidic residues" evidence="10">
    <location>
        <begin position="237"/>
        <end position="287"/>
    </location>
</feature>
<feature type="active site" description="Acyl-ester intermediate" evidence="7">
    <location>
        <position position="506"/>
    </location>
</feature>
<evidence type="ECO:0000256" key="7">
    <source>
        <dbReference type="PIRSR" id="PIRSR618044-1"/>
    </source>
</evidence>
<feature type="active site" evidence="7">
    <location>
        <position position="573"/>
    </location>
</feature>
<dbReference type="AlphaFoldDB" id="A0AAU1UAP6"/>
<feature type="region of interest" description="Disordered" evidence="10">
    <location>
        <begin position="1"/>
        <end position="420"/>
    </location>
</feature>
<dbReference type="GO" id="GO:0006508">
    <property type="term" value="P:proteolysis"/>
    <property type="evidence" value="ECO:0007669"/>
    <property type="project" value="InterPro"/>
</dbReference>
<dbReference type="GO" id="GO:0071555">
    <property type="term" value="P:cell wall organization"/>
    <property type="evidence" value="ECO:0007669"/>
    <property type="project" value="UniProtKB-KW"/>
</dbReference>
<feature type="compositionally biased region" description="Acidic residues" evidence="10">
    <location>
        <begin position="172"/>
        <end position="236"/>
    </location>
</feature>